<dbReference type="InterPro" id="IPR029068">
    <property type="entry name" value="Glyas_Bleomycin-R_OHBP_Dase"/>
</dbReference>
<comment type="caution">
    <text evidence="2">The sequence shown here is derived from an EMBL/GenBank/DDBJ whole genome shotgun (WGS) entry which is preliminary data.</text>
</comment>
<dbReference type="GO" id="GO:0051213">
    <property type="term" value="F:dioxygenase activity"/>
    <property type="evidence" value="ECO:0007669"/>
    <property type="project" value="UniProtKB-KW"/>
</dbReference>
<dbReference type="Proteomes" id="UP000319722">
    <property type="component" value="Unassembled WGS sequence"/>
</dbReference>
<organism evidence="2 3">
    <name type="scientific">Variovorax beijingensis</name>
    <dbReference type="NCBI Taxonomy" id="2496117"/>
    <lineage>
        <taxon>Bacteria</taxon>
        <taxon>Pseudomonadati</taxon>
        <taxon>Pseudomonadota</taxon>
        <taxon>Betaproteobacteria</taxon>
        <taxon>Burkholderiales</taxon>
        <taxon>Comamonadaceae</taxon>
        <taxon>Variovorax</taxon>
    </lineage>
</organism>
<protein>
    <submittedName>
        <fullName evidence="2">Biphenyl-2,3-diol 1,2-dioxygenase</fullName>
    </submittedName>
</protein>
<keyword evidence="2" id="KW-0560">Oxidoreductase</keyword>
<evidence type="ECO:0000259" key="1">
    <source>
        <dbReference type="PROSITE" id="PS51819"/>
    </source>
</evidence>
<gene>
    <name evidence="2" type="ORF">FB547_105288</name>
</gene>
<reference evidence="2 3" key="1">
    <citation type="submission" date="2019-06" db="EMBL/GenBank/DDBJ databases">
        <title>Sorghum-associated microbial communities from plants grown in Nebraska, USA.</title>
        <authorList>
            <person name="Schachtman D."/>
        </authorList>
    </citation>
    <scope>NUCLEOTIDE SEQUENCE [LARGE SCALE GENOMIC DNA]</scope>
    <source>
        <strain evidence="2 3">T529</strain>
    </source>
</reference>
<dbReference type="Pfam" id="PF22632">
    <property type="entry name" value="BphC_D1"/>
    <property type="match status" value="1"/>
</dbReference>
<dbReference type="RefSeq" id="WP_145744381.1">
    <property type="nucleotide sequence ID" value="NZ_VIVL01000005.1"/>
</dbReference>
<dbReference type="SUPFAM" id="SSF54593">
    <property type="entry name" value="Glyoxalase/Bleomycin resistance protein/Dihydroxybiphenyl dioxygenase"/>
    <property type="match status" value="2"/>
</dbReference>
<feature type="domain" description="VOC" evidence="1">
    <location>
        <begin position="144"/>
        <end position="266"/>
    </location>
</feature>
<dbReference type="AlphaFoldDB" id="A0A561C3M8"/>
<sequence length="319" mass="35009">MSAILNLAYLVVESSKPVAWRAFCDQVLGLPPPRMHPDGSLGWQVDERSQRLLVQAGHREDLAALGFECTGDAALDTLVARLARAGHAVEAATEALCATRCVRRLMTVRDPDGNAVELCTGLAKAQRPFVSSAFPQGFQTGELGLGHAVLVSGDTQKLEAFYVDLLGFGVTERLGTRVGPIDVRGVFLHCNRRHHSLAIFDLPLARRLHHFMLQAPSIHDIGLAHERARKFKVPVSMGLGQHPAPDGTFSFYGETPSGFDFEIGAGTHEIDPHGWQVRHTQHASAWGHKPGLRLQLRMASGLVRQKLLRRRNRQAEAAR</sequence>
<name>A0A561C3M8_9BURK</name>
<evidence type="ECO:0000313" key="2">
    <source>
        <dbReference type="EMBL" id="TWD85776.1"/>
    </source>
</evidence>
<dbReference type="InterPro" id="IPR037523">
    <property type="entry name" value="VOC_core"/>
</dbReference>
<dbReference type="Gene3D" id="3.10.180.10">
    <property type="entry name" value="2,3-Dihydroxybiphenyl 1,2-Dioxygenase, domain 1"/>
    <property type="match status" value="2"/>
</dbReference>
<accession>A0A561C3M8</accession>
<feature type="domain" description="VOC" evidence="1">
    <location>
        <begin position="6"/>
        <end position="121"/>
    </location>
</feature>
<dbReference type="EMBL" id="VIVL01000005">
    <property type="protein sequence ID" value="TWD85776.1"/>
    <property type="molecule type" value="Genomic_DNA"/>
</dbReference>
<keyword evidence="2" id="KW-0223">Dioxygenase</keyword>
<evidence type="ECO:0000313" key="3">
    <source>
        <dbReference type="Proteomes" id="UP000319722"/>
    </source>
</evidence>
<dbReference type="OrthoDB" id="9803142at2"/>
<dbReference type="Pfam" id="PF00903">
    <property type="entry name" value="Glyoxalase"/>
    <property type="match status" value="1"/>
</dbReference>
<dbReference type="PROSITE" id="PS51819">
    <property type="entry name" value="VOC"/>
    <property type="match status" value="2"/>
</dbReference>
<dbReference type="CDD" id="cd07252">
    <property type="entry name" value="BphC1-RGP6_N_like"/>
    <property type="match status" value="1"/>
</dbReference>
<dbReference type="InterPro" id="IPR004360">
    <property type="entry name" value="Glyas_Fos-R_dOase_dom"/>
</dbReference>
<proteinExistence type="predicted"/>